<protein>
    <submittedName>
        <fullName evidence="2">Uncharacterized protein</fullName>
    </submittedName>
</protein>
<name>A0A6A6QMI4_9PEZI</name>
<reference evidence="2" key="1">
    <citation type="journal article" date="2020" name="Stud. Mycol.">
        <title>101 Dothideomycetes genomes: a test case for predicting lifestyles and emergence of pathogens.</title>
        <authorList>
            <person name="Haridas S."/>
            <person name="Albert R."/>
            <person name="Binder M."/>
            <person name="Bloem J."/>
            <person name="Labutti K."/>
            <person name="Salamov A."/>
            <person name="Andreopoulos B."/>
            <person name="Baker S."/>
            <person name="Barry K."/>
            <person name="Bills G."/>
            <person name="Bluhm B."/>
            <person name="Cannon C."/>
            <person name="Castanera R."/>
            <person name="Culley D."/>
            <person name="Daum C."/>
            <person name="Ezra D."/>
            <person name="Gonzalez J."/>
            <person name="Henrissat B."/>
            <person name="Kuo A."/>
            <person name="Liang C."/>
            <person name="Lipzen A."/>
            <person name="Lutzoni F."/>
            <person name="Magnuson J."/>
            <person name="Mondo S."/>
            <person name="Nolan M."/>
            <person name="Ohm R."/>
            <person name="Pangilinan J."/>
            <person name="Park H.-J."/>
            <person name="Ramirez L."/>
            <person name="Alfaro M."/>
            <person name="Sun H."/>
            <person name="Tritt A."/>
            <person name="Yoshinaga Y."/>
            <person name="Zwiers L.-H."/>
            <person name="Turgeon B."/>
            <person name="Goodwin S."/>
            <person name="Spatafora J."/>
            <person name="Crous P."/>
            <person name="Grigoriev I."/>
        </authorList>
    </citation>
    <scope>NUCLEOTIDE SEQUENCE</scope>
    <source>
        <strain evidence="2">CBS 269.34</strain>
    </source>
</reference>
<dbReference type="Proteomes" id="UP000799750">
    <property type="component" value="Unassembled WGS sequence"/>
</dbReference>
<dbReference type="AlphaFoldDB" id="A0A6A6QMI4"/>
<evidence type="ECO:0000313" key="2">
    <source>
        <dbReference type="EMBL" id="KAF2493296.1"/>
    </source>
</evidence>
<dbReference type="OrthoDB" id="4150821at2759"/>
<evidence type="ECO:0000256" key="1">
    <source>
        <dbReference type="SAM" id="MobiDB-lite"/>
    </source>
</evidence>
<gene>
    <name evidence="2" type="ORF">BU16DRAFT_528611</name>
</gene>
<proteinExistence type="predicted"/>
<sequence length="357" mass="39663">MPIRKSKTTITPTSTAPQRTGAFAANSVPPPYVPNSALPTPRALVTRDTYATPSLNRDLEYFHAIAAGEYAGPIPVENPMLVLNLFRATLTHIQPIAERLTLGPAQGAPYYALNTTPSTTSTDEFNILVVTRRHPVTGVYSPACTAEIQPKLNLDVPGVRCVAVLTSKGEQKSLSYGDQSSIGDIGDCYGLYHRRRNVSDSSTTKIPLAFLYADESWRTLEQLAEQRSIIYAKRPAWGLDPTGRPTGEQADPRSLDARLAYLDFQQVVPQLVSADREAHAFMERWRLVCLWCLRWRRGGSGGGRRWGVCRRMSRRRMVWESLFAEAMMTRMITRGCTSSFTTALGVPMGSYKVSDRM</sequence>
<accession>A0A6A6QMI4</accession>
<dbReference type="EMBL" id="MU004192">
    <property type="protein sequence ID" value="KAF2493296.1"/>
    <property type="molecule type" value="Genomic_DNA"/>
</dbReference>
<feature type="region of interest" description="Disordered" evidence="1">
    <location>
        <begin position="1"/>
        <end position="40"/>
    </location>
</feature>
<organism evidence="2 3">
    <name type="scientific">Lophium mytilinum</name>
    <dbReference type="NCBI Taxonomy" id="390894"/>
    <lineage>
        <taxon>Eukaryota</taxon>
        <taxon>Fungi</taxon>
        <taxon>Dikarya</taxon>
        <taxon>Ascomycota</taxon>
        <taxon>Pezizomycotina</taxon>
        <taxon>Dothideomycetes</taxon>
        <taxon>Pleosporomycetidae</taxon>
        <taxon>Mytilinidiales</taxon>
        <taxon>Mytilinidiaceae</taxon>
        <taxon>Lophium</taxon>
    </lineage>
</organism>
<keyword evidence="3" id="KW-1185">Reference proteome</keyword>
<evidence type="ECO:0000313" key="3">
    <source>
        <dbReference type="Proteomes" id="UP000799750"/>
    </source>
</evidence>
<feature type="compositionally biased region" description="Polar residues" evidence="1">
    <location>
        <begin position="8"/>
        <end position="18"/>
    </location>
</feature>